<dbReference type="AlphaFoldDB" id="A0A5N5FNR0"/>
<proteinExistence type="predicted"/>
<dbReference type="EMBL" id="SMOL01000695">
    <property type="protein sequence ID" value="KAB2603291.1"/>
    <property type="molecule type" value="Genomic_DNA"/>
</dbReference>
<accession>A0A5N5FNR0</accession>
<reference evidence="1 2" key="1">
    <citation type="submission" date="2019-09" db="EMBL/GenBank/DDBJ databases">
        <authorList>
            <person name="Ou C."/>
        </authorList>
    </citation>
    <scope>NUCLEOTIDE SEQUENCE [LARGE SCALE GENOMIC DNA]</scope>
    <source>
        <strain evidence="1">S2</strain>
        <tissue evidence="1">Leaf</tissue>
    </source>
</reference>
<organism evidence="1 2">
    <name type="scientific">Pyrus ussuriensis x Pyrus communis</name>
    <dbReference type="NCBI Taxonomy" id="2448454"/>
    <lineage>
        <taxon>Eukaryota</taxon>
        <taxon>Viridiplantae</taxon>
        <taxon>Streptophyta</taxon>
        <taxon>Embryophyta</taxon>
        <taxon>Tracheophyta</taxon>
        <taxon>Spermatophyta</taxon>
        <taxon>Magnoliopsida</taxon>
        <taxon>eudicotyledons</taxon>
        <taxon>Gunneridae</taxon>
        <taxon>Pentapetalae</taxon>
        <taxon>rosids</taxon>
        <taxon>fabids</taxon>
        <taxon>Rosales</taxon>
        <taxon>Rosaceae</taxon>
        <taxon>Amygdaloideae</taxon>
        <taxon>Maleae</taxon>
        <taxon>Pyrus</taxon>
    </lineage>
</organism>
<reference evidence="2" key="2">
    <citation type="submission" date="2019-10" db="EMBL/GenBank/DDBJ databases">
        <title>A de novo genome assembly of a pear dwarfing rootstock.</title>
        <authorList>
            <person name="Wang F."/>
            <person name="Wang J."/>
            <person name="Li S."/>
            <person name="Zhang Y."/>
            <person name="Fang M."/>
            <person name="Ma L."/>
            <person name="Zhao Y."/>
            <person name="Jiang S."/>
        </authorList>
    </citation>
    <scope>NUCLEOTIDE SEQUENCE [LARGE SCALE GENOMIC DNA]</scope>
</reference>
<evidence type="ECO:0000313" key="2">
    <source>
        <dbReference type="Proteomes" id="UP000327157"/>
    </source>
</evidence>
<reference evidence="1 2" key="3">
    <citation type="submission" date="2019-11" db="EMBL/GenBank/DDBJ databases">
        <title>A de novo genome assembly of a pear dwarfing rootstock.</title>
        <authorList>
            <person name="Wang F."/>
            <person name="Wang J."/>
            <person name="Li S."/>
            <person name="Zhang Y."/>
            <person name="Fang M."/>
            <person name="Ma L."/>
            <person name="Zhao Y."/>
            <person name="Jiang S."/>
        </authorList>
    </citation>
    <scope>NUCLEOTIDE SEQUENCE [LARGE SCALE GENOMIC DNA]</scope>
    <source>
        <strain evidence="1">S2</strain>
        <tissue evidence="1">Leaf</tissue>
    </source>
</reference>
<dbReference type="Proteomes" id="UP000327157">
    <property type="component" value="Chromosome 10"/>
</dbReference>
<evidence type="ECO:0000313" key="1">
    <source>
        <dbReference type="EMBL" id="KAB2603291.1"/>
    </source>
</evidence>
<keyword evidence="2" id="KW-1185">Reference proteome</keyword>
<comment type="caution">
    <text evidence="1">The sequence shown here is derived from an EMBL/GenBank/DDBJ whole genome shotgun (WGS) entry which is preliminary data.</text>
</comment>
<name>A0A5N5FNR0_9ROSA</name>
<protein>
    <submittedName>
        <fullName evidence="1">TMV resistance protein N-like</fullName>
    </submittedName>
</protein>
<gene>
    <name evidence="1" type="ORF">D8674_004296</name>
</gene>
<sequence length="398" mass="44835">MNRLLNGLHCHWALSLQWYFLELRAPNLEFPEGSPTNHSIFACLYFFKVCRTRVNLEWGASVLRSFEVMSKVARKHMAINFKCTSNFASWWEARWTKKYGGDLHEAYDRLFKQSSPIQSELSNPVEVDVGQDEEGEDAFVLQEAAVERERQGAGAGEDVFELLGDSEGEAEPDPLGAEMYQKAKDLQDSIFAALEILHFVEEDNNLSFPAQEFHQPIATNLGDPVTSGEGPGTISPTLVSKGDIFQQLNVTTHPPTSSKALGPSQADLPRLDLASRVTGTPIPRPKKKAKIAATFINMPLTPLPSSLPKLVKKFGQIKTKLQSFPPSVESFILHNARQIFKDWMKRDFTVSFSLKVLHDAEKALIELFKAQLLFFENPRTLRDQHQKVEQTSNKVKCF</sequence>